<gene>
    <name evidence="9" type="ORF">WJX73_010530</name>
</gene>
<name>A0AAW1NRB7_9CHLO</name>
<dbReference type="AlphaFoldDB" id="A0AAW1NRB7"/>
<keyword evidence="7" id="KW-0496">Mitochondrion</keyword>
<dbReference type="GO" id="GO:0022904">
    <property type="term" value="P:respiratory electron transport chain"/>
    <property type="evidence" value="ECO:0007669"/>
    <property type="project" value="InterPro"/>
</dbReference>
<evidence type="ECO:0000256" key="2">
    <source>
        <dbReference type="ARBA" id="ARBA00010261"/>
    </source>
</evidence>
<sequence>MRSLAVGLGRQLLLGARAFEGNCGSVRTVKQTTGLVGLDVVPEARSVLRERCQELLKAVQIIPDSAEYRRVVENTYNQRLKLTESSSTDEEIEQEIGFQLEQLIQQAKEELELVPQMAVWQPWDVPDGHKVPLTVEEDVPEGEALPLRKNAIRE</sequence>
<protein>
    <submittedName>
        <fullName evidence="9">Uncharacterized protein</fullName>
    </submittedName>
</protein>
<keyword evidence="8" id="KW-0472">Membrane</keyword>
<accession>A0AAW1NRB7</accession>
<dbReference type="EMBL" id="JALJOQ010000179">
    <property type="protein sequence ID" value="KAK9791366.1"/>
    <property type="molecule type" value="Genomic_DNA"/>
</dbReference>
<dbReference type="PANTHER" id="PTHR12653">
    <property type="entry name" value="NADH-UBIQUINONE OXIDOREDUCTASE 13 KD-B SUBUNIT"/>
    <property type="match status" value="1"/>
</dbReference>
<evidence type="ECO:0000256" key="1">
    <source>
        <dbReference type="ARBA" id="ARBA00004443"/>
    </source>
</evidence>
<dbReference type="Proteomes" id="UP001465755">
    <property type="component" value="Unassembled WGS sequence"/>
</dbReference>
<evidence type="ECO:0000256" key="8">
    <source>
        <dbReference type="ARBA" id="ARBA00023136"/>
    </source>
</evidence>
<keyword evidence="5" id="KW-0999">Mitochondrion inner membrane</keyword>
<proteinExistence type="inferred from homology"/>
<keyword evidence="6" id="KW-0249">Electron transport</keyword>
<dbReference type="PANTHER" id="PTHR12653:SF0">
    <property type="entry name" value="NADH DEHYDROGENASE [UBIQUINONE] 1 ALPHA SUBCOMPLEX SUBUNIT 5"/>
    <property type="match status" value="1"/>
</dbReference>
<evidence type="ECO:0000313" key="9">
    <source>
        <dbReference type="EMBL" id="KAK9791366.1"/>
    </source>
</evidence>
<evidence type="ECO:0000256" key="4">
    <source>
        <dbReference type="ARBA" id="ARBA00022660"/>
    </source>
</evidence>
<comment type="subcellular location">
    <subcellularLocation>
        <location evidence="1">Mitochondrion inner membrane</location>
        <topology evidence="1">Peripheral membrane protein</topology>
        <orientation evidence="1">Matrix side</orientation>
    </subcellularLocation>
</comment>
<evidence type="ECO:0000256" key="5">
    <source>
        <dbReference type="ARBA" id="ARBA00022792"/>
    </source>
</evidence>
<keyword evidence="4" id="KW-0679">Respiratory chain</keyword>
<reference evidence="9 10" key="1">
    <citation type="journal article" date="2024" name="Nat. Commun.">
        <title>Phylogenomics reveals the evolutionary origins of lichenization in chlorophyte algae.</title>
        <authorList>
            <person name="Puginier C."/>
            <person name="Libourel C."/>
            <person name="Otte J."/>
            <person name="Skaloud P."/>
            <person name="Haon M."/>
            <person name="Grisel S."/>
            <person name="Petersen M."/>
            <person name="Berrin J.G."/>
            <person name="Delaux P.M."/>
            <person name="Dal Grande F."/>
            <person name="Keller J."/>
        </authorList>
    </citation>
    <scope>NUCLEOTIDE SEQUENCE [LARGE SCALE GENOMIC DNA]</scope>
    <source>
        <strain evidence="9 10">SAG 2036</strain>
    </source>
</reference>
<evidence type="ECO:0000256" key="7">
    <source>
        <dbReference type="ARBA" id="ARBA00023128"/>
    </source>
</evidence>
<dbReference type="InterPro" id="IPR006806">
    <property type="entry name" value="NDUFA5"/>
</dbReference>
<dbReference type="Pfam" id="PF04716">
    <property type="entry name" value="ETC_C1_NDUFA5"/>
    <property type="match status" value="1"/>
</dbReference>
<organism evidence="9 10">
    <name type="scientific">Symbiochloris irregularis</name>
    <dbReference type="NCBI Taxonomy" id="706552"/>
    <lineage>
        <taxon>Eukaryota</taxon>
        <taxon>Viridiplantae</taxon>
        <taxon>Chlorophyta</taxon>
        <taxon>core chlorophytes</taxon>
        <taxon>Trebouxiophyceae</taxon>
        <taxon>Trebouxiales</taxon>
        <taxon>Trebouxiaceae</taxon>
        <taxon>Symbiochloris</taxon>
    </lineage>
</organism>
<evidence type="ECO:0000313" key="10">
    <source>
        <dbReference type="Proteomes" id="UP001465755"/>
    </source>
</evidence>
<keyword evidence="10" id="KW-1185">Reference proteome</keyword>
<keyword evidence="3" id="KW-0813">Transport</keyword>
<comment type="caution">
    <text evidence="9">The sequence shown here is derived from an EMBL/GenBank/DDBJ whole genome shotgun (WGS) entry which is preliminary data.</text>
</comment>
<evidence type="ECO:0000256" key="3">
    <source>
        <dbReference type="ARBA" id="ARBA00022448"/>
    </source>
</evidence>
<dbReference type="GO" id="GO:0005743">
    <property type="term" value="C:mitochondrial inner membrane"/>
    <property type="evidence" value="ECO:0007669"/>
    <property type="project" value="UniProtKB-SubCell"/>
</dbReference>
<comment type="similarity">
    <text evidence="2">Belongs to the complex I NDUFA5 subunit family.</text>
</comment>
<evidence type="ECO:0000256" key="6">
    <source>
        <dbReference type="ARBA" id="ARBA00022982"/>
    </source>
</evidence>